<evidence type="ECO:0000313" key="3">
    <source>
        <dbReference type="Proteomes" id="UP000663889"/>
    </source>
</evidence>
<dbReference type="GO" id="GO:0004177">
    <property type="term" value="F:aminopeptidase activity"/>
    <property type="evidence" value="ECO:0007669"/>
    <property type="project" value="TreeGrafter"/>
</dbReference>
<dbReference type="SUPFAM" id="SSF56266">
    <property type="entry name" value="DmpA/ArgJ-like"/>
    <property type="match status" value="1"/>
</dbReference>
<dbReference type="CDD" id="cd02253">
    <property type="entry name" value="DmpA"/>
    <property type="match status" value="1"/>
</dbReference>
<dbReference type="AlphaFoldDB" id="A0A814KPD1"/>
<proteinExistence type="inferred from homology"/>
<dbReference type="Pfam" id="PF03576">
    <property type="entry name" value="Peptidase_S58"/>
    <property type="match status" value="1"/>
</dbReference>
<protein>
    <recommendedName>
        <fullName evidence="4">Aminopeptidase</fullName>
    </recommendedName>
</protein>
<dbReference type="Gene3D" id="3.60.70.12">
    <property type="entry name" value="L-amino peptidase D-ALA esterase/amidase"/>
    <property type="match status" value="1"/>
</dbReference>
<accession>A0A814KPD1</accession>
<dbReference type="InterPro" id="IPR016117">
    <property type="entry name" value="ArgJ-like_dom_sf"/>
</dbReference>
<dbReference type="EMBL" id="CAJNOU010000633">
    <property type="protein sequence ID" value="CAF1052432.1"/>
    <property type="molecule type" value="Genomic_DNA"/>
</dbReference>
<evidence type="ECO:0000313" key="2">
    <source>
        <dbReference type="EMBL" id="CAF1052432.1"/>
    </source>
</evidence>
<comment type="similarity">
    <text evidence="1">Belongs to the peptidase S58 family.</text>
</comment>
<dbReference type="InterPro" id="IPR005321">
    <property type="entry name" value="Peptidase_S58_DmpA"/>
</dbReference>
<comment type="caution">
    <text evidence="2">The sequence shown here is derived from an EMBL/GenBank/DDBJ whole genome shotgun (WGS) entry which is preliminary data.</text>
</comment>
<dbReference type="PANTHER" id="PTHR36512:SF3">
    <property type="entry name" value="BLR5678 PROTEIN"/>
    <property type="match status" value="1"/>
</dbReference>
<sequence>MNVLSFFNESKKPRARDLGIPFDGVPGKYNAITDVDGIQVGFSTIIEGDSIRTGVTAIFPRRTNSDRSQSPCFANWFSLNGNGEITGIHRLAESGLLTCPILITNTLSVGICRDSLIRWFLQKNQNCPVDALIDVCLPIVAETWDGYLNDYHVFSVKEEHVFEALNNAEKSNGFIREGNIGGGTGMICFGFKGGTGTSSRKVDDLNYTVGVLVQANFGRKKQLIIAGVPVGKEMLEMGMNISAVPDEDAGSLIVILATDAPLLPHQLKRLATRVSLGLGKLGSISGDSSGDIFLAFSTATISNVPMMKTAEFLPNDQMNPLFAATIQCVEEAIVNAMIAAETMVGYNGAQTNNHVEGCHHRLNNDLNNVVHPHFYIFIHVIQNDYAYNLAISSCHLATGILPPRKKLFVNRNARLHNLEERFKHQTLILNEYLEKVMRLI</sequence>
<dbReference type="Proteomes" id="UP000663889">
    <property type="component" value="Unassembled WGS sequence"/>
</dbReference>
<organism evidence="2 3">
    <name type="scientific">Rotaria sordida</name>
    <dbReference type="NCBI Taxonomy" id="392033"/>
    <lineage>
        <taxon>Eukaryota</taxon>
        <taxon>Metazoa</taxon>
        <taxon>Spiralia</taxon>
        <taxon>Gnathifera</taxon>
        <taxon>Rotifera</taxon>
        <taxon>Eurotatoria</taxon>
        <taxon>Bdelloidea</taxon>
        <taxon>Philodinida</taxon>
        <taxon>Philodinidae</taxon>
        <taxon>Rotaria</taxon>
    </lineage>
</organism>
<name>A0A814KPD1_9BILA</name>
<reference evidence="2" key="1">
    <citation type="submission" date="2021-02" db="EMBL/GenBank/DDBJ databases">
        <authorList>
            <person name="Nowell W R."/>
        </authorList>
    </citation>
    <scope>NUCLEOTIDE SEQUENCE</scope>
</reference>
<dbReference type="PANTHER" id="PTHR36512">
    <property type="entry name" value="D-AMINOPEPTIDASE"/>
    <property type="match status" value="1"/>
</dbReference>
<evidence type="ECO:0000256" key="1">
    <source>
        <dbReference type="ARBA" id="ARBA00007068"/>
    </source>
</evidence>
<evidence type="ECO:0008006" key="4">
    <source>
        <dbReference type="Google" id="ProtNLM"/>
    </source>
</evidence>
<gene>
    <name evidence="2" type="ORF">SEV965_LOCUS13410</name>
</gene>